<evidence type="ECO:0000256" key="1">
    <source>
        <dbReference type="SAM" id="MobiDB-lite"/>
    </source>
</evidence>
<gene>
    <name evidence="2" type="ORF">DM02DRAFT_484893</name>
</gene>
<organism evidence="2 3">
    <name type="scientific">Periconia macrospinosa</name>
    <dbReference type="NCBI Taxonomy" id="97972"/>
    <lineage>
        <taxon>Eukaryota</taxon>
        <taxon>Fungi</taxon>
        <taxon>Dikarya</taxon>
        <taxon>Ascomycota</taxon>
        <taxon>Pezizomycotina</taxon>
        <taxon>Dothideomycetes</taxon>
        <taxon>Pleosporomycetidae</taxon>
        <taxon>Pleosporales</taxon>
        <taxon>Massarineae</taxon>
        <taxon>Periconiaceae</taxon>
        <taxon>Periconia</taxon>
    </lineage>
</organism>
<dbReference type="Proteomes" id="UP000244855">
    <property type="component" value="Unassembled WGS sequence"/>
</dbReference>
<feature type="region of interest" description="Disordered" evidence="1">
    <location>
        <begin position="84"/>
        <end position="107"/>
    </location>
</feature>
<accession>A0A2V1DFE5</accession>
<dbReference type="OrthoDB" id="3799394at2759"/>
<sequence>CPEVKCDASDAAKLCKCRNSRERLCKIVCPAYTPTYLPCPISPPTTTCEERFCIMMWPQSCYCANANKQACYEKCGASNPISKRTTTTASTQTTRKPLPRTPTSTINPTPTPYPTHAPCGGGRPNYLSCDEGFICIKDPYKPGCGPECDGLGICVEDKICGGFAGFACGAKEQVCWDDPRDECKEGEGGNDCAGVCVWP</sequence>
<reference evidence="2 3" key="1">
    <citation type="journal article" date="2018" name="Sci. Rep.">
        <title>Comparative genomics provides insights into the lifestyle and reveals functional heterogeneity of dark septate endophytic fungi.</title>
        <authorList>
            <person name="Knapp D.G."/>
            <person name="Nemeth J.B."/>
            <person name="Barry K."/>
            <person name="Hainaut M."/>
            <person name="Henrissat B."/>
            <person name="Johnson J."/>
            <person name="Kuo A."/>
            <person name="Lim J.H.P."/>
            <person name="Lipzen A."/>
            <person name="Nolan M."/>
            <person name="Ohm R.A."/>
            <person name="Tamas L."/>
            <person name="Grigoriev I.V."/>
            <person name="Spatafora J.W."/>
            <person name="Nagy L.G."/>
            <person name="Kovacs G.M."/>
        </authorList>
    </citation>
    <scope>NUCLEOTIDE SEQUENCE [LARGE SCALE GENOMIC DNA]</scope>
    <source>
        <strain evidence="2 3">DSE2036</strain>
    </source>
</reference>
<dbReference type="AlphaFoldDB" id="A0A2V1DFE5"/>
<dbReference type="EMBL" id="KZ805481">
    <property type="protein sequence ID" value="PVH95864.1"/>
    <property type="molecule type" value="Genomic_DNA"/>
</dbReference>
<feature type="compositionally biased region" description="Low complexity" evidence="1">
    <location>
        <begin position="85"/>
        <end position="94"/>
    </location>
</feature>
<proteinExistence type="predicted"/>
<dbReference type="STRING" id="97972.A0A2V1DFE5"/>
<feature type="non-terminal residue" evidence="2">
    <location>
        <position position="199"/>
    </location>
</feature>
<protein>
    <submittedName>
        <fullName evidence="2">Uncharacterized protein</fullName>
    </submittedName>
</protein>
<feature type="non-terminal residue" evidence="2">
    <location>
        <position position="1"/>
    </location>
</feature>
<evidence type="ECO:0000313" key="2">
    <source>
        <dbReference type="EMBL" id="PVH95864.1"/>
    </source>
</evidence>
<keyword evidence="3" id="KW-1185">Reference proteome</keyword>
<name>A0A2V1DFE5_9PLEO</name>
<evidence type="ECO:0000313" key="3">
    <source>
        <dbReference type="Proteomes" id="UP000244855"/>
    </source>
</evidence>